<dbReference type="InterPro" id="IPR001394">
    <property type="entry name" value="Peptidase_C19_UCH"/>
</dbReference>
<accession>A0AAF3E9S5</accession>
<keyword evidence="6 7" id="KW-0788">Thiol protease</keyword>
<evidence type="ECO:0000313" key="10">
    <source>
        <dbReference type="WBParaSite" id="MBELARI_LOCUS10653"/>
    </source>
</evidence>
<proteinExistence type="inferred from homology"/>
<evidence type="ECO:0000256" key="6">
    <source>
        <dbReference type="ARBA" id="ARBA00022807"/>
    </source>
</evidence>
<reference evidence="10" key="1">
    <citation type="submission" date="2024-02" db="UniProtKB">
        <authorList>
            <consortium name="WormBaseParasite"/>
        </authorList>
    </citation>
    <scope>IDENTIFICATION</scope>
</reference>
<dbReference type="InterPro" id="IPR050164">
    <property type="entry name" value="Peptidase_C19"/>
</dbReference>
<dbReference type="GO" id="GO:0016579">
    <property type="term" value="P:protein deubiquitination"/>
    <property type="evidence" value="ECO:0007669"/>
    <property type="project" value="InterPro"/>
</dbReference>
<comment type="catalytic activity">
    <reaction evidence="1 7">
        <text>Thiol-dependent hydrolysis of ester, thioester, amide, peptide and isopeptide bonds formed by the C-terminal Gly of ubiquitin (a 76-residue protein attached to proteins as an intracellular targeting signal).</text>
        <dbReference type="EC" id="3.4.19.12"/>
    </reaction>
</comment>
<evidence type="ECO:0000256" key="2">
    <source>
        <dbReference type="ARBA" id="ARBA00009085"/>
    </source>
</evidence>
<keyword evidence="3 7" id="KW-0645">Protease</keyword>
<sequence length="478" mass="54404">MNAAPLTLLCGSIAVAAIYLFLTTRKPGVRKKVKKGNVPGLLNLGNTCYINALLQGMASLPSFSQWLKNIKEVEVEDENCFLTELRNTVIALNDAEEITVSAAPIASSLAGHKWNIVLGVEQDLHELLNVFVTTWEEELTRLRSKRLYGPGLLNLQSNQDAQIDDTMVGSDSLMPTRTRLMLKRCLEASNLDSKIRSPCIGLVSTQLQCCQTGCLFKKVRQDRFSVISLSVPKAFHGNRITIESLLRKFFCIEVIRGATCDQCKVKNGRLDSGLIKKQGICMLPQVFMIRIERVGVLPSGNVFKLQEHVDFAEILDMRDFCFYSNKEEEYEKSIKRHENERHLLENLNRIVGGAEVQQKAKPWRINHDNGLGRNYSLIDGGSFISERKELVKYGYQLRAVSEHMGVPETGHFVTYRRGIGENQRRWFLTNDTQVTEVPFQRVTSAQAYMLYYERIQSNRWYSDRDPLLTSQIRENVSE</sequence>
<dbReference type="InterPro" id="IPR038765">
    <property type="entry name" value="Papain-like_cys_pep_sf"/>
</dbReference>
<dbReference type="GO" id="GO:0005634">
    <property type="term" value="C:nucleus"/>
    <property type="evidence" value="ECO:0007669"/>
    <property type="project" value="TreeGrafter"/>
</dbReference>
<name>A0AAF3E9S5_9BILA</name>
<dbReference type="WBParaSite" id="MBELARI_LOCUS10653">
    <property type="protein sequence ID" value="MBELARI_LOCUS10653"/>
    <property type="gene ID" value="MBELARI_LOCUS10653"/>
</dbReference>
<dbReference type="CDD" id="cd02662">
    <property type="entry name" value="Peptidase_C19F"/>
    <property type="match status" value="1"/>
</dbReference>
<dbReference type="GO" id="GO:0004843">
    <property type="term" value="F:cysteine-type deubiquitinase activity"/>
    <property type="evidence" value="ECO:0007669"/>
    <property type="project" value="UniProtKB-UniRule"/>
</dbReference>
<evidence type="ECO:0000256" key="7">
    <source>
        <dbReference type="RuleBase" id="RU366025"/>
    </source>
</evidence>
<dbReference type="PROSITE" id="PS00972">
    <property type="entry name" value="USP_1"/>
    <property type="match status" value="1"/>
</dbReference>
<dbReference type="InterPro" id="IPR018200">
    <property type="entry name" value="USP_CS"/>
</dbReference>
<dbReference type="Gene3D" id="3.90.70.10">
    <property type="entry name" value="Cysteine proteinases"/>
    <property type="match status" value="1"/>
</dbReference>
<dbReference type="Proteomes" id="UP000887575">
    <property type="component" value="Unassembled WGS sequence"/>
</dbReference>
<keyword evidence="9" id="KW-1185">Reference proteome</keyword>
<dbReference type="AlphaFoldDB" id="A0AAF3E9S5"/>
<dbReference type="EC" id="3.4.19.12" evidence="7"/>
<protein>
    <recommendedName>
        <fullName evidence="7">Ubiquitin carboxyl-terminal hydrolase</fullName>
        <ecNumber evidence="7">3.4.19.12</ecNumber>
    </recommendedName>
</protein>
<dbReference type="PANTHER" id="PTHR24006:SF888">
    <property type="entry name" value="UBIQUITIN CARBOXYL-TERMINAL HYDROLASE 30"/>
    <property type="match status" value="1"/>
</dbReference>
<dbReference type="PROSITE" id="PS50235">
    <property type="entry name" value="USP_3"/>
    <property type="match status" value="1"/>
</dbReference>
<evidence type="ECO:0000256" key="4">
    <source>
        <dbReference type="ARBA" id="ARBA00022786"/>
    </source>
</evidence>
<keyword evidence="4 7" id="KW-0833">Ubl conjugation pathway</keyword>
<evidence type="ECO:0000313" key="9">
    <source>
        <dbReference type="Proteomes" id="UP000887575"/>
    </source>
</evidence>
<dbReference type="PROSITE" id="PS00973">
    <property type="entry name" value="USP_2"/>
    <property type="match status" value="1"/>
</dbReference>
<dbReference type="SUPFAM" id="SSF54001">
    <property type="entry name" value="Cysteine proteinases"/>
    <property type="match status" value="1"/>
</dbReference>
<organism evidence="9 10">
    <name type="scientific">Mesorhabditis belari</name>
    <dbReference type="NCBI Taxonomy" id="2138241"/>
    <lineage>
        <taxon>Eukaryota</taxon>
        <taxon>Metazoa</taxon>
        <taxon>Ecdysozoa</taxon>
        <taxon>Nematoda</taxon>
        <taxon>Chromadorea</taxon>
        <taxon>Rhabditida</taxon>
        <taxon>Rhabditina</taxon>
        <taxon>Rhabditomorpha</taxon>
        <taxon>Rhabditoidea</taxon>
        <taxon>Rhabditidae</taxon>
        <taxon>Mesorhabditinae</taxon>
        <taxon>Mesorhabditis</taxon>
    </lineage>
</organism>
<evidence type="ECO:0000259" key="8">
    <source>
        <dbReference type="PROSITE" id="PS50235"/>
    </source>
</evidence>
<dbReference type="Pfam" id="PF00443">
    <property type="entry name" value="UCH"/>
    <property type="match status" value="1"/>
</dbReference>
<dbReference type="PANTHER" id="PTHR24006">
    <property type="entry name" value="UBIQUITIN CARBOXYL-TERMINAL HYDROLASE"/>
    <property type="match status" value="1"/>
</dbReference>
<dbReference type="InterPro" id="IPR028889">
    <property type="entry name" value="USP"/>
</dbReference>
<evidence type="ECO:0000256" key="1">
    <source>
        <dbReference type="ARBA" id="ARBA00000707"/>
    </source>
</evidence>
<dbReference type="GO" id="GO:0006508">
    <property type="term" value="P:proteolysis"/>
    <property type="evidence" value="ECO:0007669"/>
    <property type="project" value="UniProtKB-KW"/>
</dbReference>
<evidence type="ECO:0000256" key="5">
    <source>
        <dbReference type="ARBA" id="ARBA00022801"/>
    </source>
</evidence>
<keyword evidence="5 7" id="KW-0378">Hydrolase</keyword>
<evidence type="ECO:0000256" key="3">
    <source>
        <dbReference type="ARBA" id="ARBA00022670"/>
    </source>
</evidence>
<comment type="similarity">
    <text evidence="2 7">Belongs to the peptidase C19 family.</text>
</comment>
<feature type="domain" description="USP" evidence="8">
    <location>
        <begin position="39"/>
        <end position="455"/>
    </location>
</feature>
<dbReference type="GO" id="GO:0005829">
    <property type="term" value="C:cytosol"/>
    <property type="evidence" value="ECO:0007669"/>
    <property type="project" value="TreeGrafter"/>
</dbReference>